<comment type="caution">
    <text evidence="13">The sequence shown here is derived from an EMBL/GenBank/DDBJ whole genome shotgun (WGS) entry which is preliminary data.</text>
</comment>
<name>A0A2N3IXT6_AERSO</name>
<gene>
    <name evidence="13" type="ORF">AOX56_17295</name>
</gene>
<feature type="signal peptide" evidence="11">
    <location>
        <begin position="1"/>
        <end position="21"/>
    </location>
</feature>
<dbReference type="Pfam" id="PF01389">
    <property type="entry name" value="OmpA_membrane"/>
    <property type="match status" value="1"/>
</dbReference>
<dbReference type="InterPro" id="IPR000498">
    <property type="entry name" value="OmpA-like_TM_dom"/>
</dbReference>
<evidence type="ECO:0000256" key="2">
    <source>
        <dbReference type="ARBA" id="ARBA00005710"/>
    </source>
</evidence>
<dbReference type="RefSeq" id="WP_101318515.1">
    <property type="nucleotide sequence ID" value="NZ_CAWNSS010000038.1"/>
</dbReference>
<reference evidence="13 14" key="1">
    <citation type="journal article" date="2017" name="Front. Microbiol.">
        <title>Strong Genomic and Phenotypic Heterogeneity in the Aeromonas sobria Species Complex.</title>
        <authorList>
            <person name="Gauthier J."/>
            <person name="Vincent A.T."/>
            <person name="Charette S.J."/>
            <person name="Derome N."/>
        </authorList>
    </citation>
    <scope>NUCLEOTIDE SEQUENCE [LARGE SCALE GENOMIC DNA]</scope>
    <source>
        <strain evidence="13 14">JF2635</strain>
    </source>
</reference>
<dbReference type="NCBIfam" id="NF008071">
    <property type="entry name" value="PRK10808.1"/>
    <property type="match status" value="1"/>
</dbReference>
<dbReference type="PANTHER" id="PTHR30329">
    <property type="entry name" value="STATOR ELEMENT OF FLAGELLAR MOTOR COMPLEX"/>
    <property type="match status" value="1"/>
</dbReference>
<evidence type="ECO:0000256" key="4">
    <source>
        <dbReference type="ARBA" id="ARBA00022452"/>
    </source>
</evidence>
<protein>
    <recommendedName>
        <fullName evidence="12">OmpA-like domain-containing protein</fullName>
    </recommendedName>
</protein>
<dbReference type="Gene3D" id="3.30.1330.60">
    <property type="entry name" value="OmpA-like domain"/>
    <property type="match status" value="1"/>
</dbReference>
<dbReference type="PROSITE" id="PS51123">
    <property type="entry name" value="OMPA_2"/>
    <property type="match status" value="1"/>
</dbReference>
<evidence type="ECO:0000256" key="3">
    <source>
        <dbReference type="ARBA" id="ARBA00022448"/>
    </source>
</evidence>
<dbReference type="PANTHER" id="PTHR30329:SF21">
    <property type="entry name" value="LIPOPROTEIN YIAD-RELATED"/>
    <property type="match status" value="1"/>
</dbReference>
<feature type="chain" id="PRO_5014930465" description="OmpA-like domain-containing protein" evidence="11">
    <location>
        <begin position="22"/>
        <end position="379"/>
    </location>
</feature>
<keyword evidence="11" id="KW-0732">Signal</keyword>
<comment type="similarity">
    <text evidence="2">Belongs to the outer membrane OOP (TC 1.B.6) superfamily. OmpA family.</text>
</comment>
<proteinExistence type="inferred from homology"/>
<dbReference type="InterPro" id="IPR036737">
    <property type="entry name" value="OmpA-like_sf"/>
</dbReference>
<evidence type="ECO:0000256" key="11">
    <source>
        <dbReference type="SAM" id="SignalP"/>
    </source>
</evidence>
<dbReference type="InterPro" id="IPR006664">
    <property type="entry name" value="OMP_bac"/>
</dbReference>
<comment type="subcellular location">
    <subcellularLocation>
        <location evidence="1">Cell outer membrane</location>
        <topology evidence="1">Multi-pass membrane protein</topology>
    </subcellularLocation>
</comment>
<keyword evidence="4" id="KW-1134">Transmembrane beta strand</keyword>
<dbReference type="Pfam" id="PF00691">
    <property type="entry name" value="OmpA"/>
    <property type="match status" value="1"/>
</dbReference>
<dbReference type="GO" id="GO:0015288">
    <property type="term" value="F:porin activity"/>
    <property type="evidence" value="ECO:0007669"/>
    <property type="project" value="UniProtKB-KW"/>
</dbReference>
<dbReference type="SUPFAM" id="SSF56925">
    <property type="entry name" value="OMPA-like"/>
    <property type="match status" value="1"/>
</dbReference>
<keyword evidence="3" id="KW-0813">Transport</keyword>
<dbReference type="GO" id="GO:0006811">
    <property type="term" value="P:monoatomic ion transport"/>
    <property type="evidence" value="ECO:0007669"/>
    <property type="project" value="UniProtKB-KW"/>
</dbReference>
<dbReference type="AlphaFoldDB" id="A0A2N3IXT6"/>
<dbReference type="InterPro" id="IPR050330">
    <property type="entry name" value="Bact_OuterMem_StrucFunc"/>
</dbReference>
<dbReference type="InterPro" id="IPR006665">
    <property type="entry name" value="OmpA-like"/>
</dbReference>
<evidence type="ECO:0000256" key="1">
    <source>
        <dbReference type="ARBA" id="ARBA00004571"/>
    </source>
</evidence>
<dbReference type="Proteomes" id="UP000233526">
    <property type="component" value="Unassembled WGS sequence"/>
</dbReference>
<dbReference type="SUPFAM" id="SSF103088">
    <property type="entry name" value="OmpA-like"/>
    <property type="match status" value="1"/>
</dbReference>
<dbReference type="InterPro" id="IPR011250">
    <property type="entry name" value="OMP/PagP_B-barrel"/>
</dbReference>
<evidence type="ECO:0000256" key="8">
    <source>
        <dbReference type="ARBA" id="ARBA00023136"/>
    </source>
</evidence>
<dbReference type="InterPro" id="IPR006690">
    <property type="entry name" value="OMPA-like_CS"/>
</dbReference>
<evidence type="ECO:0000256" key="5">
    <source>
        <dbReference type="ARBA" id="ARBA00022692"/>
    </source>
</evidence>
<evidence type="ECO:0000313" key="14">
    <source>
        <dbReference type="Proteomes" id="UP000233526"/>
    </source>
</evidence>
<feature type="domain" description="OmpA-like" evidence="12">
    <location>
        <begin position="248"/>
        <end position="375"/>
    </location>
</feature>
<keyword evidence="8 10" id="KW-0472">Membrane</keyword>
<dbReference type="Gene3D" id="2.40.160.20">
    <property type="match status" value="1"/>
</dbReference>
<dbReference type="GO" id="GO:0046930">
    <property type="term" value="C:pore complex"/>
    <property type="evidence" value="ECO:0007669"/>
    <property type="project" value="UniProtKB-KW"/>
</dbReference>
<keyword evidence="7" id="KW-0626">Porin</keyword>
<keyword evidence="5" id="KW-0812">Transmembrane</keyword>
<accession>A0A2N3IXT6</accession>
<evidence type="ECO:0000256" key="9">
    <source>
        <dbReference type="ARBA" id="ARBA00023237"/>
    </source>
</evidence>
<organism evidence="13 14">
    <name type="scientific">Aeromonas sobria</name>
    <dbReference type="NCBI Taxonomy" id="646"/>
    <lineage>
        <taxon>Bacteria</taxon>
        <taxon>Pseudomonadati</taxon>
        <taxon>Pseudomonadota</taxon>
        <taxon>Gammaproteobacteria</taxon>
        <taxon>Aeromonadales</taxon>
        <taxon>Aeromonadaceae</taxon>
        <taxon>Aeromonas</taxon>
    </lineage>
</organism>
<dbReference type="PROSITE" id="PS01068">
    <property type="entry name" value="OMPA_1"/>
    <property type="match status" value="1"/>
</dbReference>
<evidence type="ECO:0000313" key="13">
    <source>
        <dbReference type="EMBL" id="PKQ77528.1"/>
    </source>
</evidence>
<evidence type="ECO:0000256" key="6">
    <source>
        <dbReference type="ARBA" id="ARBA00023065"/>
    </source>
</evidence>
<dbReference type="GO" id="GO:0009279">
    <property type="term" value="C:cell outer membrane"/>
    <property type="evidence" value="ECO:0007669"/>
    <property type="project" value="UniProtKB-SubCell"/>
</dbReference>
<evidence type="ECO:0000259" key="12">
    <source>
        <dbReference type="PROSITE" id="PS51123"/>
    </source>
</evidence>
<sequence length="379" mass="40314">MNKSMLAVLVSGLMAAGAVQAAAQDNTWYVGGKAGWSNYYGVDYNQQVKDVVDFVSPSDKQSDLGLGGFVGYQLNQNLGFELGYDWLGKYQLDKTASLGALSAGLHGEAKAQMIQATMKISFPATSVLDVYGRLGGAYAWTESSYSGWYKDSAAPANDASFDNNGHKYHGAAFVGALGVEYAIDKDWAARLEYQYTTPLGSTSEDRSGIEMDNGLLSVGMLYRFGQQGGEVVAPAPAPAAEPAPVAVVEPKTFSLSSDVLFEFNKATLKPSANQALDALFSQIVAANPKDGVATVIGYTDRIGSDNYNLALSEKRAQSVASYLVSKGLYADKVRVEGRGKANPVTGSNCASRSKQELIACLAPDRRVEINLEGVSQPVQ</sequence>
<dbReference type="PRINTS" id="PR01021">
    <property type="entry name" value="OMPADOMAIN"/>
</dbReference>
<dbReference type="EMBL" id="LJZX01000038">
    <property type="protein sequence ID" value="PKQ77528.1"/>
    <property type="molecule type" value="Genomic_DNA"/>
</dbReference>
<evidence type="ECO:0000256" key="10">
    <source>
        <dbReference type="PROSITE-ProRule" id="PRU00473"/>
    </source>
</evidence>
<evidence type="ECO:0000256" key="7">
    <source>
        <dbReference type="ARBA" id="ARBA00023114"/>
    </source>
</evidence>
<keyword evidence="9" id="KW-0998">Cell outer membrane</keyword>
<dbReference type="CDD" id="cd07185">
    <property type="entry name" value="OmpA_C-like"/>
    <property type="match status" value="1"/>
</dbReference>
<keyword evidence="6" id="KW-0406">Ion transport</keyword>